<dbReference type="InterPro" id="IPR051678">
    <property type="entry name" value="AGP_Transferase"/>
</dbReference>
<gene>
    <name evidence="2" type="ORF">EL26_18845</name>
</gene>
<evidence type="ECO:0000259" key="1">
    <source>
        <dbReference type="Pfam" id="PF01636"/>
    </source>
</evidence>
<dbReference type="RefSeq" id="WP_038092032.1">
    <property type="nucleotide sequence ID" value="NZ_JMIR01000031.1"/>
</dbReference>
<dbReference type="AlphaFoldDB" id="A0A074LLA2"/>
<organism evidence="2 3">
    <name type="scientific">Tumebacillus flagellatus</name>
    <dbReference type="NCBI Taxonomy" id="1157490"/>
    <lineage>
        <taxon>Bacteria</taxon>
        <taxon>Bacillati</taxon>
        <taxon>Bacillota</taxon>
        <taxon>Bacilli</taxon>
        <taxon>Bacillales</taxon>
        <taxon>Alicyclobacillaceae</taxon>
        <taxon>Tumebacillus</taxon>
    </lineage>
</organism>
<dbReference type="SUPFAM" id="SSF56112">
    <property type="entry name" value="Protein kinase-like (PK-like)"/>
    <property type="match status" value="1"/>
</dbReference>
<feature type="domain" description="Aminoglycoside phosphotransferase" evidence="1">
    <location>
        <begin position="9"/>
        <end position="246"/>
    </location>
</feature>
<dbReference type="STRING" id="1157490.EL26_18845"/>
<dbReference type="Pfam" id="PF01636">
    <property type="entry name" value="APH"/>
    <property type="match status" value="1"/>
</dbReference>
<sequence>MGWELLQSTPLSGGYAASLFALTLRDEHGKRIEAVYKRFDPARIAELELYRTLLPEVPHAVPAVYGVIDCAGEQGLILEHAGVPVKSVFAKRDRAGQREMLRSLVDLLASLHLALLEKSEQWLAEGRVSTYPFESSAEWAETAVQELAWLAEQGMPGVHEETVREVQNMTAAFYPRYPEWAVGRLTYTHGDPHLENILWQNGQFRLIDWEWACVSLPQRDLAILLQDVLDDELHEEALEVFQRLLNPDDPVQFRRAFCACLFDNTLMMLGWEIGKFRNGFLQADELNEILAAKLRWLRTTFHNCLNA</sequence>
<dbReference type="Proteomes" id="UP000027931">
    <property type="component" value="Unassembled WGS sequence"/>
</dbReference>
<dbReference type="InterPro" id="IPR002575">
    <property type="entry name" value="Aminoglycoside_PTrfase"/>
</dbReference>
<dbReference type="OrthoDB" id="2380134at2"/>
<dbReference type="EMBL" id="JMIR01000031">
    <property type="protein sequence ID" value="KEO81894.1"/>
    <property type="molecule type" value="Genomic_DNA"/>
</dbReference>
<reference evidence="2 3" key="1">
    <citation type="journal article" date="2013" name="Int. J. Syst. Evol. Microbiol.">
        <title>Tumebacillus flagellatus sp. nov., an alpha-amylase/pullulanase-producing bacterium isolated from cassava wastewater.</title>
        <authorList>
            <person name="Wang Q."/>
            <person name="Xie N."/>
            <person name="Qin Y."/>
            <person name="Shen N."/>
            <person name="Zhu J."/>
            <person name="Mi H."/>
            <person name="Huang R."/>
        </authorList>
    </citation>
    <scope>NUCLEOTIDE SEQUENCE [LARGE SCALE GENOMIC DNA]</scope>
    <source>
        <strain evidence="2 3">GST4</strain>
    </source>
</reference>
<dbReference type="InterPro" id="IPR011009">
    <property type="entry name" value="Kinase-like_dom_sf"/>
</dbReference>
<accession>A0A074LLA2</accession>
<protein>
    <recommendedName>
        <fullName evidence="1">Aminoglycoside phosphotransferase domain-containing protein</fullName>
    </recommendedName>
</protein>
<dbReference type="eggNOG" id="ENOG50343FH">
    <property type="taxonomic scope" value="Bacteria"/>
</dbReference>
<dbReference type="Gene3D" id="3.90.1200.10">
    <property type="match status" value="1"/>
</dbReference>
<comment type="caution">
    <text evidence="2">The sequence shown here is derived from an EMBL/GenBank/DDBJ whole genome shotgun (WGS) entry which is preliminary data.</text>
</comment>
<keyword evidence="3" id="KW-1185">Reference proteome</keyword>
<name>A0A074LLA2_9BACL</name>
<proteinExistence type="predicted"/>
<evidence type="ECO:0000313" key="2">
    <source>
        <dbReference type="EMBL" id="KEO81894.1"/>
    </source>
</evidence>
<evidence type="ECO:0000313" key="3">
    <source>
        <dbReference type="Proteomes" id="UP000027931"/>
    </source>
</evidence>
<dbReference type="PANTHER" id="PTHR21310">
    <property type="entry name" value="AMINOGLYCOSIDE PHOSPHOTRANSFERASE-RELATED-RELATED"/>
    <property type="match status" value="1"/>
</dbReference>